<organism evidence="1">
    <name type="scientific">viral metagenome</name>
    <dbReference type="NCBI Taxonomy" id="1070528"/>
    <lineage>
        <taxon>unclassified sequences</taxon>
        <taxon>metagenomes</taxon>
        <taxon>organismal metagenomes</taxon>
    </lineage>
</organism>
<sequence length="57" mass="6108">MDVAKDGMLLESFPEKERTLKLCTAAVKENGFALQFVPAGLKQQLSLIAVTSNGNAL</sequence>
<evidence type="ECO:0008006" key="2">
    <source>
        <dbReference type="Google" id="ProtNLM"/>
    </source>
</evidence>
<protein>
    <recommendedName>
        <fullName evidence="2">DUF4116 domain-containing protein</fullName>
    </recommendedName>
</protein>
<accession>A0A6C0AH12</accession>
<proteinExistence type="predicted"/>
<dbReference type="EMBL" id="MN740625">
    <property type="protein sequence ID" value="QHS79084.1"/>
    <property type="molecule type" value="Genomic_DNA"/>
</dbReference>
<name>A0A6C0AH12_9ZZZZ</name>
<dbReference type="AlphaFoldDB" id="A0A6C0AH12"/>
<reference evidence="1" key="1">
    <citation type="journal article" date="2020" name="Nature">
        <title>Giant virus diversity and host interactions through global metagenomics.</title>
        <authorList>
            <person name="Schulz F."/>
            <person name="Roux S."/>
            <person name="Paez-Espino D."/>
            <person name="Jungbluth S."/>
            <person name="Walsh D.A."/>
            <person name="Denef V.J."/>
            <person name="McMahon K.D."/>
            <person name="Konstantinidis K.T."/>
            <person name="Eloe-Fadrosh E.A."/>
            <person name="Kyrpides N.C."/>
            <person name="Woyke T."/>
        </authorList>
    </citation>
    <scope>NUCLEOTIDE SEQUENCE</scope>
    <source>
        <strain evidence="1">GVMAG-S-1035118-87</strain>
    </source>
</reference>
<evidence type="ECO:0000313" key="1">
    <source>
        <dbReference type="EMBL" id="QHS79084.1"/>
    </source>
</evidence>